<proteinExistence type="predicted"/>
<evidence type="ECO:0000313" key="3">
    <source>
        <dbReference type="Proteomes" id="UP000245020"/>
    </source>
</evidence>
<evidence type="ECO:0000313" key="2">
    <source>
        <dbReference type="EMBL" id="PWD80333.1"/>
    </source>
</evidence>
<feature type="chain" id="PRO_5015526057" description="Sel1 repeat family protein" evidence="1">
    <location>
        <begin position="21"/>
        <end position="229"/>
    </location>
</feature>
<name>A0A2U2ACF5_9GAMM</name>
<dbReference type="SUPFAM" id="SSF81901">
    <property type="entry name" value="HCP-like"/>
    <property type="match status" value="1"/>
</dbReference>
<organism evidence="2 3">
    <name type="scientific">Ignatzschineria ureiclastica</name>
    <dbReference type="NCBI Taxonomy" id="472582"/>
    <lineage>
        <taxon>Bacteria</taxon>
        <taxon>Pseudomonadati</taxon>
        <taxon>Pseudomonadota</taxon>
        <taxon>Gammaproteobacteria</taxon>
        <taxon>Cardiobacteriales</taxon>
        <taxon>Ignatzschineriaceae</taxon>
        <taxon>Ignatzschineria</taxon>
    </lineage>
</organism>
<dbReference type="InterPro" id="IPR050767">
    <property type="entry name" value="Sel1_AlgK"/>
</dbReference>
<dbReference type="EMBL" id="QEWQ01000006">
    <property type="protein sequence ID" value="PWD80333.1"/>
    <property type="molecule type" value="Genomic_DNA"/>
</dbReference>
<feature type="signal peptide" evidence="1">
    <location>
        <begin position="1"/>
        <end position="20"/>
    </location>
</feature>
<dbReference type="Pfam" id="PF08238">
    <property type="entry name" value="Sel1"/>
    <property type="match status" value="4"/>
</dbReference>
<dbReference type="InterPro" id="IPR006597">
    <property type="entry name" value="Sel1-like"/>
</dbReference>
<dbReference type="Gene3D" id="1.25.40.10">
    <property type="entry name" value="Tetratricopeptide repeat domain"/>
    <property type="match status" value="2"/>
</dbReference>
<dbReference type="PANTHER" id="PTHR11102:SF160">
    <property type="entry name" value="ERAD-ASSOCIATED E3 UBIQUITIN-PROTEIN LIGASE COMPONENT HRD3"/>
    <property type="match status" value="1"/>
</dbReference>
<sequence>MLKHTFLATSLALILTGCLATTSTTPQQPTVISPEHIEMVRTLGTSQLSELAQKGDQYAQYYLGNKYAQGAEVPQDMNQAKRYWELAAKQGNANALYNLGMTYYSGQGSAKNPETALSYFQQAANAGNTRAALNAGNMFETGQGTVANIPVAAQFYQLAANEQPHAAYRLGLLYTQNTPDFPADYAKAYNLFQQAAMKGDRFAPRALNIMTNYPQEQAIELLKRLNNGI</sequence>
<dbReference type="PROSITE" id="PS51257">
    <property type="entry name" value="PROKAR_LIPOPROTEIN"/>
    <property type="match status" value="1"/>
</dbReference>
<gene>
    <name evidence="2" type="ORF">DC083_08390</name>
</gene>
<dbReference type="SMART" id="SM00671">
    <property type="entry name" value="SEL1"/>
    <property type="match status" value="4"/>
</dbReference>
<evidence type="ECO:0008006" key="4">
    <source>
        <dbReference type="Google" id="ProtNLM"/>
    </source>
</evidence>
<evidence type="ECO:0000256" key="1">
    <source>
        <dbReference type="SAM" id="SignalP"/>
    </source>
</evidence>
<reference evidence="3" key="1">
    <citation type="submission" date="2018-05" db="EMBL/GenBank/DDBJ databases">
        <title>Ignatzschineria dubaiensis sp. nov., isolated from necrotic foot tissues of dromedaries (Camelus dromedarius) and associated maggots in Dubai, United Arab Emirates.</title>
        <authorList>
            <person name="Tsang C.C."/>
            <person name="Tang J.Y.M."/>
            <person name="Fong J.Y.H."/>
            <person name="Kinne J."/>
            <person name="Lee H.H."/>
            <person name="Joseph M."/>
            <person name="Jose S."/>
            <person name="Schuster R.K."/>
            <person name="Tang Y."/>
            <person name="Sivakumar S."/>
            <person name="Chen J.H.K."/>
            <person name="Teng J.L.L."/>
            <person name="Lau S.K.P."/>
            <person name="Wernery U."/>
            <person name="Woo P.C.Y."/>
        </authorList>
    </citation>
    <scope>NUCLEOTIDE SEQUENCE [LARGE SCALE GENOMIC DNA]</scope>
    <source>
        <strain evidence="3">KCTC 22644</strain>
    </source>
</reference>
<keyword evidence="1" id="KW-0732">Signal</keyword>
<protein>
    <recommendedName>
        <fullName evidence="4">Sel1 repeat family protein</fullName>
    </recommendedName>
</protein>
<dbReference type="AlphaFoldDB" id="A0A2U2ACF5"/>
<dbReference type="PANTHER" id="PTHR11102">
    <property type="entry name" value="SEL-1-LIKE PROTEIN"/>
    <property type="match status" value="1"/>
</dbReference>
<comment type="caution">
    <text evidence="2">The sequence shown here is derived from an EMBL/GenBank/DDBJ whole genome shotgun (WGS) entry which is preliminary data.</text>
</comment>
<keyword evidence="3" id="KW-1185">Reference proteome</keyword>
<dbReference type="RefSeq" id="WP_109189778.1">
    <property type="nucleotide sequence ID" value="NZ_BMYA01000004.1"/>
</dbReference>
<dbReference type="InterPro" id="IPR011990">
    <property type="entry name" value="TPR-like_helical_dom_sf"/>
</dbReference>
<dbReference type="Proteomes" id="UP000245020">
    <property type="component" value="Unassembled WGS sequence"/>
</dbReference>
<accession>A0A2U2ACF5</accession>
<dbReference type="OrthoDB" id="80091at2"/>